<feature type="transmembrane region" description="Helical" evidence="1">
    <location>
        <begin position="227"/>
        <end position="256"/>
    </location>
</feature>
<gene>
    <name evidence="2" type="ORF">QR680_016279</name>
</gene>
<dbReference type="AlphaFoldDB" id="A0AA39HBT2"/>
<proteinExistence type="predicted"/>
<keyword evidence="1" id="KW-0472">Membrane</keyword>
<sequence length="298" mass="33521">MTADELNSVLYHALVVLCILTGIPYFYIVICKSPPIMHLYRNTLLNLAFWYFLALSMVGVFMQPIHTMLGTKSCAKFVGIAGSLGVHANTIVIFLSVASCQNAGIAIIICFLYRYAQLRGGEDMSKWFTSIRGLLICAAVHLPTFLYSGIWIYLFASSSYTVEVKGYFHTCFDDDNYFMMTWLAATIAAIFLLESVIIVVLAILTIRALRSRKTALRKATYRVHLRLTLNLLILVLLPILFDVIPISVVCFCISVRSKCLYLVLSICDHMPFLDVFLSCAVTLGFITPYRRALKKLFA</sequence>
<feature type="transmembrane region" description="Helical" evidence="1">
    <location>
        <begin position="12"/>
        <end position="31"/>
    </location>
</feature>
<feature type="transmembrane region" description="Helical" evidence="1">
    <location>
        <begin position="43"/>
        <end position="62"/>
    </location>
</feature>
<reference evidence="2" key="1">
    <citation type="submission" date="2023-06" db="EMBL/GenBank/DDBJ databases">
        <title>Genomic analysis of the entomopathogenic nematode Steinernema hermaphroditum.</title>
        <authorList>
            <person name="Schwarz E.M."/>
            <person name="Heppert J.K."/>
            <person name="Baniya A."/>
            <person name="Schwartz H.T."/>
            <person name="Tan C.-H."/>
            <person name="Antoshechkin I."/>
            <person name="Sternberg P.W."/>
            <person name="Goodrich-Blair H."/>
            <person name="Dillman A.R."/>
        </authorList>
    </citation>
    <scope>NUCLEOTIDE SEQUENCE</scope>
    <source>
        <strain evidence="2">PS9179</strain>
        <tissue evidence="2">Whole animal</tissue>
    </source>
</reference>
<feature type="transmembrane region" description="Helical" evidence="1">
    <location>
        <begin position="262"/>
        <end position="286"/>
    </location>
</feature>
<feature type="transmembrane region" description="Helical" evidence="1">
    <location>
        <begin position="91"/>
        <end position="113"/>
    </location>
</feature>
<feature type="transmembrane region" description="Helical" evidence="1">
    <location>
        <begin position="176"/>
        <end position="206"/>
    </location>
</feature>
<accession>A0AA39HBT2</accession>
<organism evidence="2 3">
    <name type="scientific">Steinernema hermaphroditum</name>
    <dbReference type="NCBI Taxonomy" id="289476"/>
    <lineage>
        <taxon>Eukaryota</taxon>
        <taxon>Metazoa</taxon>
        <taxon>Ecdysozoa</taxon>
        <taxon>Nematoda</taxon>
        <taxon>Chromadorea</taxon>
        <taxon>Rhabditida</taxon>
        <taxon>Tylenchina</taxon>
        <taxon>Panagrolaimomorpha</taxon>
        <taxon>Strongyloidoidea</taxon>
        <taxon>Steinernematidae</taxon>
        <taxon>Steinernema</taxon>
    </lineage>
</organism>
<protein>
    <submittedName>
        <fullName evidence="2">Uncharacterized protein</fullName>
    </submittedName>
</protein>
<name>A0AA39HBT2_9BILA</name>
<feature type="transmembrane region" description="Helical" evidence="1">
    <location>
        <begin position="134"/>
        <end position="156"/>
    </location>
</feature>
<evidence type="ECO:0000313" key="2">
    <source>
        <dbReference type="EMBL" id="KAK0402341.1"/>
    </source>
</evidence>
<dbReference type="EMBL" id="JAUCMV010000004">
    <property type="protein sequence ID" value="KAK0402341.1"/>
    <property type="molecule type" value="Genomic_DNA"/>
</dbReference>
<keyword evidence="1" id="KW-0812">Transmembrane</keyword>
<evidence type="ECO:0000313" key="3">
    <source>
        <dbReference type="Proteomes" id="UP001175271"/>
    </source>
</evidence>
<evidence type="ECO:0000256" key="1">
    <source>
        <dbReference type="SAM" id="Phobius"/>
    </source>
</evidence>
<dbReference type="Pfam" id="PF10318">
    <property type="entry name" value="7TM_GPCR_Srh"/>
    <property type="match status" value="1"/>
</dbReference>
<dbReference type="Proteomes" id="UP001175271">
    <property type="component" value="Unassembled WGS sequence"/>
</dbReference>
<comment type="caution">
    <text evidence="2">The sequence shown here is derived from an EMBL/GenBank/DDBJ whole genome shotgun (WGS) entry which is preliminary data.</text>
</comment>
<dbReference type="Gene3D" id="1.20.1070.10">
    <property type="entry name" value="Rhodopsin 7-helix transmembrane proteins"/>
    <property type="match status" value="1"/>
</dbReference>
<keyword evidence="3" id="KW-1185">Reference proteome</keyword>
<keyword evidence="1" id="KW-1133">Transmembrane helix</keyword>
<dbReference type="InterPro" id="IPR019422">
    <property type="entry name" value="7TM_GPCR_serpentine_rcpt_Srh"/>
</dbReference>